<reference evidence="3" key="1">
    <citation type="submission" date="2019-12" db="EMBL/GenBank/DDBJ databases">
        <authorList>
            <person name="Cremers G."/>
        </authorList>
    </citation>
    <scope>NUCLEOTIDE SEQUENCE</scope>
    <source>
        <strain evidence="3">Vvax</strain>
    </source>
</reference>
<dbReference type="PROSITE" id="PS50943">
    <property type="entry name" value="HTH_CROC1"/>
    <property type="match status" value="1"/>
</dbReference>
<organism evidence="3">
    <name type="scientific">Variovorax paradoxus</name>
    <dbReference type="NCBI Taxonomy" id="34073"/>
    <lineage>
        <taxon>Bacteria</taxon>
        <taxon>Pseudomonadati</taxon>
        <taxon>Pseudomonadota</taxon>
        <taxon>Betaproteobacteria</taxon>
        <taxon>Burkholderiales</taxon>
        <taxon>Comamonadaceae</taxon>
        <taxon>Variovorax</taxon>
    </lineage>
</organism>
<dbReference type="GO" id="GO:0003677">
    <property type="term" value="F:DNA binding"/>
    <property type="evidence" value="ECO:0007669"/>
    <property type="project" value="InterPro"/>
</dbReference>
<dbReference type="RefSeq" id="WP_339090421.1">
    <property type="nucleotide sequence ID" value="NZ_LR743507.1"/>
</dbReference>
<dbReference type="InterPro" id="IPR010982">
    <property type="entry name" value="Lambda_DNA-bd_dom_sf"/>
</dbReference>
<evidence type="ECO:0000259" key="2">
    <source>
        <dbReference type="PROSITE" id="PS50943"/>
    </source>
</evidence>
<dbReference type="Gene3D" id="1.10.260.40">
    <property type="entry name" value="lambda repressor-like DNA-binding domains"/>
    <property type="match status" value="1"/>
</dbReference>
<evidence type="ECO:0000313" key="3">
    <source>
        <dbReference type="EMBL" id="CAA2104512.1"/>
    </source>
</evidence>
<dbReference type="InterPro" id="IPR001387">
    <property type="entry name" value="Cro/C1-type_HTH"/>
</dbReference>
<gene>
    <name evidence="3" type="ORF">VVAX_02804</name>
</gene>
<accession>A0A679J4S9</accession>
<dbReference type="CDD" id="cd00093">
    <property type="entry name" value="HTH_XRE"/>
    <property type="match status" value="1"/>
</dbReference>
<proteinExistence type="predicted"/>
<protein>
    <recommendedName>
        <fullName evidence="2">HTH cro/C1-type domain-containing protein</fullName>
    </recommendedName>
</protein>
<dbReference type="EMBL" id="LR743507">
    <property type="protein sequence ID" value="CAA2104512.1"/>
    <property type="molecule type" value="Genomic_DNA"/>
</dbReference>
<evidence type="ECO:0000256" key="1">
    <source>
        <dbReference type="SAM" id="MobiDB-lite"/>
    </source>
</evidence>
<name>A0A679J4S9_VARPD</name>
<feature type="region of interest" description="Disordered" evidence="1">
    <location>
        <begin position="70"/>
        <end position="98"/>
    </location>
</feature>
<dbReference type="Pfam" id="PF01381">
    <property type="entry name" value="HTH_3"/>
    <property type="match status" value="1"/>
</dbReference>
<dbReference type="SUPFAM" id="SSF47413">
    <property type="entry name" value="lambda repressor-like DNA-binding domains"/>
    <property type="match status" value="1"/>
</dbReference>
<sequence length="98" mass="10476">MNIDIDSAAELSAHLKALRKTHHLTQAQLGLRLGVKQTRMADIEKNPGVVSVAQLLEVLHALDARLLLATPTEPRLAPSAPADTRPHRREPGGSGPAP</sequence>
<dbReference type="SMART" id="SM00530">
    <property type="entry name" value="HTH_XRE"/>
    <property type="match status" value="1"/>
</dbReference>
<dbReference type="AlphaFoldDB" id="A0A679J4S9"/>
<feature type="domain" description="HTH cro/C1-type" evidence="2">
    <location>
        <begin position="15"/>
        <end position="69"/>
    </location>
</feature>